<keyword evidence="2" id="KW-1133">Transmembrane helix</keyword>
<feature type="transmembrane region" description="Helical" evidence="2">
    <location>
        <begin position="977"/>
        <end position="994"/>
    </location>
</feature>
<feature type="transmembrane region" description="Helical" evidence="2">
    <location>
        <begin position="1036"/>
        <end position="1057"/>
    </location>
</feature>
<dbReference type="Proteomes" id="UP000076532">
    <property type="component" value="Unassembled WGS sequence"/>
</dbReference>
<dbReference type="AlphaFoldDB" id="A0A166TUG5"/>
<accession>A0A166TUG5</accession>
<feature type="compositionally biased region" description="Low complexity" evidence="1">
    <location>
        <begin position="110"/>
        <end position="140"/>
    </location>
</feature>
<feature type="region of interest" description="Disordered" evidence="1">
    <location>
        <begin position="754"/>
        <end position="810"/>
    </location>
</feature>
<gene>
    <name evidence="3" type="ORF">FIBSPDRAFT_883701</name>
</gene>
<evidence type="ECO:0000313" key="4">
    <source>
        <dbReference type="Proteomes" id="UP000076532"/>
    </source>
</evidence>
<proteinExistence type="predicted"/>
<feature type="compositionally biased region" description="Low complexity" evidence="1">
    <location>
        <begin position="80"/>
        <end position="89"/>
    </location>
</feature>
<reference evidence="3 4" key="1">
    <citation type="journal article" date="2016" name="Mol. Biol. Evol.">
        <title>Comparative Genomics of Early-Diverging Mushroom-Forming Fungi Provides Insights into the Origins of Lignocellulose Decay Capabilities.</title>
        <authorList>
            <person name="Nagy L.G."/>
            <person name="Riley R."/>
            <person name="Tritt A."/>
            <person name="Adam C."/>
            <person name="Daum C."/>
            <person name="Floudas D."/>
            <person name="Sun H."/>
            <person name="Yadav J.S."/>
            <person name="Pangilinan J."/>
            <person name="Larsson K.H."/>
            <person name="Matsuura K."/>
            <person name="Barry K."/>
            <person name="Labutti K."/>
            <person name="Kuo R."/>
            <person name="Ohm R.A."/>
            <person name="Bhattacharya S.S."/>
            <person name="Shirouzu T."/>
            <person name="Yoshinaga Y."/>
            <person name="Martin F.M."/>
            <person name="Grigoriev I.V."/>
            <person name="Hibbett D.S."/>
        </authorList>
    </citation>
    <scope>NUCLEOTIDE SEQUENCE [LARGE SCALE GENOMIC DNA]</scope>
    <source>
        <strain evidence="3 4">CBS 109695</strain>
    </source>
</reference>
<evidence type="ECO:0000256" key="2">
    <source>
        <dbReference type="SAM" id="Phobius"/>
    </source>
</evidence>
<evidence type="ECO:0000313" key="3">
    <source>
        <dbReference type="EMBL" id="KZP31001.1"/>
    </source>
</evidence>
<keyword evidence="4" id="KW-1185">Reference proteome</keyword>
<name>A0A166TUG5_9AGAM</name>
<feature type="compositionally biased region" description="Basic and acidic residues" evidence="1">
    <location>
        <begin position="187"/>
        <end position="204"/>
    </location>
</feature>
<feature type="compositionally biased region" description="Acidic residues" evidence="1">
    <location>
        <begin position="210"/>
        <end position="224"/>
    </location>
</feature>
<sequence>MSSGPMEVDVAVELSMPQHPARSSPQRRERKRQRLDSSEDNGPNDSEMSITVKRPPRLKFTTIPSIPPRRQSLILPLGNRSASSAAAESSRSRTREVFDCVELPQLDTLSWRSNSSGGGISSAASHPPSASESCSESVAQAKKRRHILSKKSDEGVSRGRSPGPQSTTAPGRGSRVGLRLRTVKAPAARDRSSPSRDASYRRTDASPTTDSDDSPGDVADSESEDSPKSTKKKKARSQGKGKKVTIEQPKTKTTRSVRPAFTLGDNLQRRHLPFPPESQSHGIELPFEFMDGYECPPRCEPHKCAVLSYFGMRFEPLLGCIVCCHHNGVVLPLGSFVGHAKGHTHEFHPHLTAELAKMCAHVSETSGFHIGQTVEDVNLPDHLPHPILVDRPTGDRALEYRFKCPLTDCSAWIYQDLPSWPKREIKHHIGANRKHPTKHEDDIRAAMGTVNSMVAVPIQKLAIANVGRGFRNHYVQLPQDFVLPKPDAPADPHALAPLPELSSSLSQVHLATDTASWMHGLGYTRYMEELGIEVSIPALQALIALASPVTISETTGEARDIESGLLLSHKDTPGYLKNANAYTGHYHATIRKAVTLSSTHRAVYGELASQRSYTKYAQALSRTEAMMVRYILAARTDKQDALGNFRLKGSEEQRMAALALYNLLIEYKGAPELTLLRQVKHHLYDALLRTTCLSDDAVACPTDQMLFLSSILPDGEYCMPSRLSSLYSFLTLSLRSIFMHTARLHVENVENYVPWVSPSPTHETEQDPDTDEGDEGDVDEDDEGDVDEDDEGDVDEDDETQSDTDSDTGAAIAVQGTYLTGSESIFLNPRPANGLSYPYSRVSRAKFLLKASTREQPSAKYFRMNKNGYEMEICHEGYTSPQILDMRQLAHQASVWNAEFKRAVKDLLPSPVLLEGFTAQTISDDNLSEGPHAQKQNSAVVEDLQDKLRKDFQSDPKHQLFSKDPKALKAWCKLDNHVLALLAVIFMLSCGFSFRRWQFGGLKFHATDGTRRNLWILADGRVLIANPKAKQQKPTVYETLLVFPLDIAAALIFYLFIIRPIACEAFDGTPGYDISVYQNEIWARGIPRKGRQVEPHRWTGTDVSRTVAKITGDALSISLTPFSTRQIAQAFLREKFPLLFEHGLCSRNTIIPPNISSELHAYSQQYQFDALQMPRTRAVGLLAISEIWQAALAIGPPCRAWEYLTLGLYACKKSGGSKIPGGI</sequence>
<dbReference type="OrthoDB" id="3057390at2759"/>
<protein>
    <submittedName>
        <fullName evidence="3">Uncharacterized protein</fullName>
    </submittedName>
</protein>
<feature type="compositionally biased region" description="Acidic residues" evidence="1">
    <location>
        <begin position="766"/>
        <end position="806"/>
    </location>
</feature>
<dbReference type="EMBL" id="KV417491">
    <property type="protein sequence ID" value="KZP31001.1"/>
    <property type="molecule type" value="Genomic_DNA"/>
</dbReference>
<feature type="compositionally biased region" description="Basic residues" evidence="1">
    <location>
        <begin position="229"/>
        <end position="243"/>
    </location>
</feature>
<feature type="region of interest" description="Disordered" evidence="1">
    <location>
        <begin position="1"/>
        <end position="258"/>
    </location>
</feature>
<organism evidence="3 4">
    <name type="scientific">Athelia psychrophila</name>
    <dbReference type="NCBI Taxonomy" id="1759441"/>
    <lineage>
        <taxon>Eukaryota</taxon>
        <taxon>Fungi</taxon>
        <taxon>Dikarya</taxon>
        <taxon>Basidiomycota</taxon>
        <taxon>Agaricomycotina</taxon>
        <taxon>Agaricomycetes</taxon>
        <taxon>Agaricomycetidae</taxon>
        <taxon>Atheliales</taxon>
        <taxon>Atheliaceae</taxon>
        <taxon>Athelia</taxon>
    </lineage>
</organism>
<evidence type="ECO:0000256" key="1">
    <source>
        <dbReference type="SAM" id="MobiDB-lite"/>
    </source>
</evidence>
<keyword evidence="2" id="KW-0812">Transmembrane</keyword>
<keyword evidence="2" id="KW-0472">Membrane</keyword>
<feature type="compositionally biased region" description="Polar residues" evidence="1">
    <location>
        <begin position="40"/>
        <end position="49"/>
    </location>
</feature>